<proteinExistence type="inferred from homology"/>
<dbReference type="SUPFAM" id="SSF53850">
    <property type="entry name" value="Periplasmic binding protein-like II"/>
    <property type="match status" value="1"/>
</dbReference>
<dbReference type="FunFam" id="1.10.10.10:FF:000001">
    <property type="entry name" value="LysR family transcriptional regulator"/>
    <property type="match status" value="1"/>
</dbReference>
<gene>
    <name evidence="6" type="ORF">FNW02_29845</name>
</gene>
<dbReference type="Pfam" id="PF03466">
    <property type="entry name" value="LysR_substrate"/>
    <property type="match status" value="1"/>
</dbReference>
<dbReference type="InterPro" id="IPR000847">
    <property type="entry name" value="LysR_HTH_N"/>
</dbReference>
<dbReference type="PANTHER" id="PTHR30126">
    <property type="entry name" value="HTH-TYPE TRANSCRIPTIONAL REGULATOR"/>
    <property type="match status" value="1"/>
</dbReference>
<dbReference type="InterPro" id="IPR005119">
    <property type="entry name" value="LysR_subst-bd"/>
</dbReference>
<organism evidence="6 7">
    <name type="scientific">Komarekiella delphini-convector SJRDD-AB1</name>
    <dbReference type="NCBI Taxonomy" id="2593771"/>
    <lineage>
        <taxon>Bacteria</taxon>
        <taxon>Bacillati</taxon>
        <taxon>Cyanobacteriota</taxon>
        <taxon>Cyanophyceae</taxon>
        <taxon>Nostocales</taxon>
        <taxon>Nostocaceae</taxon>
        <taxon>Komarekiella</taxon>
        <taxon>Komarekiella delphini-convector</taxon>
    </lineage>
</organism>
<dbReference type="RefSeq" id="WP_191761135.1">
    <property type="nucleotide sequence ID" value="NZ_VJXY01000050.1"/>
</dbReference>
<dbReference type="GO" id="GO:0000976">
    <property type="term" value="F:transcription cis-regulatory region binding"/>
    <property type="evidence" value="ECO:0007669"/>
    <property type="project" value="TreeGrafter"/>
</dbReference>
<dbReference type="Gene3D" id="3.40.190.290">
    <property type="match status" value="1"/>
</dbReference>
<dbReference type="GO" id="GO:0003700">
    <property type="term" value="F:DNA-binding transcription factor activity"/>
    <property type="evidence" value="ECO:0007669"/>
    <property type="project" value="InterPro"/>
</dbReference>
<reference evidence="6" key="1">
    <citation type="submission" date="2019-07" db="EMBL/GenBank/DDBJ databases">
        <title>Toxilogical consequences of a new and cryptic species of cyanobacteria (Komarekiella delphini-convector) recovered from the epidermis of a bottlenose dolphin and 1500 ft. in the air.</title>
        <authorList>
            <person name="Brown A.O."/>
            <person name="Dvorak P."/>
            <person name="Villanueva C.D."/>
            <person name="Foss A.J."/>
            <person name="Garvey A.D."/>
            <person name="Gibson Q.A."/>
            <person name="Johansen J.R."/>
            <person name="Casamatta D.A."/>
        </authorList>
    </citation>
    <scope>NUCLEOTIDE SEQUENCE</scope>
    <source>
        <strain evidence="6">SJRDD-AB1</strain>
    </source>
</reference>
<evidence type="ECO:0000256" key="3">
    <source>
        <dbReference type="ARBA" id="ARBA00023125"/>
    </source>
</evidence>
<comment type="caution">
    <text evidence="6">The sequence shown here is derived from an EMBL/GenBank/DDBJ whole genome shotgun (WGS) entry which is preliminary data.</text>
</comment>
<dbReference type="AlphaFoldDB" id="A0AA40T3A2"/>
<evidence type="ECO:0000259" key="5">
    <source>
        <dbReference type="PROSITE" id="PS50931"/>
    </source>
</evidence>
<dbReference type="EMBL" id="VJXY01000050">
    <property type="protein sequence ID" value="MBD6619895.1"/>
    <property type="molecule type" value="Genomic_DNA"/>
</dbReference>
<name>A0AA40T3A2_9NOST</name>
<evidence type="ECO:0000256" key="1">
    <source>
        <dbReference type="ARBA" id="ARBA00009437"/>
    </source>
</evidence>
<dbReference type="PANTHER" id="PTHR30126:SF39">
    <property type="entry name" value="HTH-TYPE TRANSCRIPTIONAL REGULATOR CYSL"/>
    <property type="match status" value="1"/>
</dbReference>
<dbReference type="InterPro" id="IPR036388">
    <property type="entry name" value="WH-like_DNA-bd_sf"/>
</dbReference>
<dbReference type="Pfam" id="PF00126">
    <property type="entry name" value="HTH_1"/>
    <property type="match status" value="1"/>
</dbReference>
<evidence type="ECO:0000313" key="7">
    <source>
        <dbReference type="Proteomes" id="UP001165986"/>
    </source>
</evidence>
<dbReference type="Gene3D" id="1.10.10.10">
    <property type="entry name" value="Winged helix-like DNA-binding domain superfamily/Winged helix DNA-binding domain"/>
    <property type="match status" value="1"/>
</dbReference>
<dbReference type="SUPFAM" id="SSF46785">
    <property type="entry name" value="Winged helix' DNA-binding domain"/>
    <property type="match status" value="1"/>
</dbReference>
<dbReference type="PRINTS" id="PR00039">
    <property type="entry name" value="HTHLYSR"/>
</dbReference>
<keyword evidence="2" id="KW-0805">Transcription regulation</keyword>
<keyword evidence="7" id="KW-1185">Reference proteome</keyword>
<comment type="similarity">
    <text evidence="1">Belongs to the LysR transcriptional regulatory family.</text>
</comment>
<keyword evidence="4" id="KW-0804">Transcription</keyword>
<evidence type="ECO:0000256" key="2">
    <source>
        <dbReference type="ARBA" id="ARBA00023015"/>
    </source>
</evidence>
<evidence type="ECO:0000256" key="4">
    <source>
        <dbReference type="ARBA" id="ARBA00023163"/>
    </source>
</evidence>
<keyword evidence="3" id="KW-0238">DNA-binding</keyword>
<protein>
    <submittedName>
        <fullName evidence="6">LysR family transcriptional regulator</fullName>
    </submittedName>
</protein>
<accession>A0AA40T3A2</accession>
<evidence type="ECO:0000313" key="6">
    <source>
        <dbReference type="EMBL" id="MBD6619895.1"/>
    </source>
</evidence>
<dbReference type="Proteomes" id="UP001165986">
    <property type="component" value="Unassembled WGS sequence"/>
</dbReference>
<dbReference type="InterPro" id="IPR036390">
    <property type="entry name" value="WH_DNA-bd_sf"/>
</dbReference>
<feature type="domain" description="HTH lysR-type" evidence="5">
    <location>
        <begin position="1"/>
        <end position="58"/>
    </location>
</feature>
<dbReference type="PROSITE" id="PS50931">
    <property type="entry name" value="HTH_LYSR"/>
    <property type="match status" value="1"/>
</dbReference>
<sequence>MTLEQLRIFLAVAEVLHFTRAAEALYITQPAVSAAIQTLETEYGVRLFHRIGRHIEITDAGKLLQGEAQKILDHVELTERGLKELNNLQRGELKLGASLTVGNYWLPEKISQFKQLYPGIFINCKLGNAEEICEGTAVGMYDLGLVTGEIKPSLQQCLEKDKVGSDRLQIVVSKSHPWFQRTEIYLDELLTTNWVMRESGSGAQQMFHQALQSWGIEPSHLNVVLNLNTSEMVKAVVESGVGAAALPESMVKKELQLGTLHAVRIIDPQKQSPKRLEIIQPVWKLKHRQRFHTRVMTAFENILLEENVQVA</sequence>